<protein>
    <submittedName>
        <fullName evidence="12">Cell death-inducing p53-target protein 1 homolog isoform X2</fullName>
    </submittedName>
</protein>
<dbReference type="RefSeq" id="XP_065670424.1">
    <property type="nucleotide sequence ID" value="XM_065814352.1"/>
</dbReference>
<dbReference type="PANTHER" id="PTHR23292">
    <property type="entry name" value="LIPOPOLYSACCHARIDE-INDUCED TUMOR NECROSIS FACTOR-ALPHA FACTOR"/>
    <property type="match status" value="1"/>
</dbReference>
<dbReference type="Pfam" id="PF10601">
    <property type="entry name" value="zf-LITAF-like"/>
    <property type="match status" value="1"/>
</dbReference>
<evidence type="ECO:0000256" key="5">
    <source>
        <dbReference type="ARBA" id="ARBA00022723"/>
    </source>
</evidence>
<evidence type="ECO:0000313" key="11">
    <source>
        <dbReference type="Proteomes" id="UP001652625"/>
    </source>
</evidence>
<dbReference type="Proteomes" id="UP001652625">
    <property type="component" value="Chromosome 12"/>
</dbReference>
<name>A0ABM4D7Y2_HYDVU</name>
<evidence type="ECO:0000259" key="10">
    <source>
        <dbReference type="PROSITE" id="PS51837"/>
    </source>
</evidence>
<proteinExistence type="inferred from homology"/>
<evidence type="ECO:0000256" key="2">
    <source>
        <dbReference type="ARBA" id="ARBA00004481"/>
    </source>
</evidence>
<keyword evidence="11" id="KW-1185">Reference proteome</keyword>
<reference evidence="12" key="1">
    <citation type="submission" date="2025-08" db="UniProtKB">
        <authorList>
            <consortium name="RefSeq"/>
        </authorList>
    </citation>
    <scope>IDENTIFICATION</scope>
</reference>
<evidence type="ECO:0000256" key="6">
    <source>
        <dbReference type="ARBA" id="ARBA00022833"/>
    </source>
</evidence>
<organism evidence="11 12">
    <name type="scientific">Hydra vulgaris</name>
    <name type="common">Hydra</name>
    <name type="synonym">Hydra attenuata</name>
    <dbReference type="NCBI Taxonomy" id="6087"/>
    <lineage>
        <taxon>Eukaryota</taxon>
        <taxon>Metazoa</taxon>
        <taxon>Cnidaria</taxon>
        <taxon>Hydrozoa</taxon>
        <taxon>Hydroidolina</taxon>
        <taxon>Anthoathecata</taxon>
        <taxon>Aplanulata</taxon>
        <taxon>Hydridae</taxon>
        <taxon>Hydra</taxon>
    </lineage>
</organism>
<feature type="compositionally biased region" description="Polar residues" evidence="8">
    <location>
        <begin position="9"/>
        <end position="28"/>
    </location>
</feature>
<dbReference type="InterPro" id="IPR006629">
    <property type="entry name" value="LITAF"/>
</dbReference>
<keyword evidence="9" id="KW-1133">Transmembrane helix</keyword>
<evidence type="ECO:0000256" key="8">
    <source>
        <dbReference type="SAM" id="MobiDB-lite"/>
    </source>
</evidence>
<feature type="domain" description="LITAF" evidence="10">
    <location>
        <begin position="70"/>
        <end position="154"/>
    </location>
</feature>
<evidence type="ECO:0000256" key="7">
    <source>
        <dbReference type="ARBA" id="ARBA00023136"/>
    </source>
</evidence>
<keyword evidence="6" id="KW-0862">Zinc</keyword>
<comment type="subcellular location">
    <subcellularLocation>
        <location evidence="2">Endosome membrane</location>
        <topology evidence="2">Peripheral membrane protein</topology>
    </subcellularLocation>
    <subcellularLocation>
        <location evidence="1">Late endosome membrane</location>
    </subcellularLocation>
    <subcellularLocation>
        <location evidence="3">Lysosome membrane</location>
        <topology evidence="3">Peripheral membrane protein</topology>
        <orientation evidence="3">Cytoplasmic side</orientation>
    </subcellularLocation>
</comment>
<evidence type="ECO:0000256" key="4">
    <source>
        <dbReference type="ARBA" id="ARBA00005975"/>
    </source>
</evidence>
<evidence type="ECO:0000256" key="3">
    <source>
        <dbReference type="ARBA" id="ARBA00004630"/>
    </source>
</evidence>
<dbReference type="PANTHER" id="PTHR23292:SF6">
    <property type="entry name" value="FI16602P1-RELATED"/>
    <property type="match status" value="1"/>
</dbReference>
<evidence type="ECO:0000256" key="1">
    <source>
        <dbReference type="ARBA" id="ARBA00004414"/>
    </source>
</evidence>
<evidence type="ECO:0000256" key="9">
    <source>
        <dbReference type="SAM" id="Phobius"/>
    </source>
</evidence>
<gene>
    <name evidence="12" type="primary">LOC101239158</name>
</gene>
<sequence length="155" mass="17528">MFKEGNLPHLQSSVNEEQNPPQYQPSVNGYKNAQSQPYPYQTHQSEPYLKQSEVLNQQEYFPHNTTMYSPSPVYLTNVLYFSTYPIHIVCQHCRAQVLTSTMHTSGVAVWLISLLICILGGFLGCCLLPFCIDGLKDVEHLCPNCGKVCGVCRRL</sequence>
<keyword evidence="5" id="KW-0479">Metal-binding</keyword>
<dbReference type="SMART" id="SM00714">
    <property type="entry name" value="LITAF"/>
    <property type="match status" value="1"/>
</dbReference>
<feature type="region of interest" description="Disordered" evidence="8">
    <location>
        <begin position="1"/>
        <end position="28"/>
    </location>
</feature>
<keyword evidence="9" id="KW-0812">Transmembrane</keyword>
<dbReference type="GeneID" id="101239158"/>
<dbReference type="InterPro" id="IPR037519">
    <property type="entry name" value="LITAF_fam"/>
</dbReference>
<comment type="similarity">
    <text evidence="4">Belongs to the CDIP1/LITAF family.</text>
</comment>
<dbReference type="PROSITE" id="PS51837">
    <property type="entry name" value="LITAF"/>
    <property type="match status" value="1"/>
</dbReference>
<accession>A0ABM4D7Y2</accession>
<feature type="transmembrane region" description="Helical" evidence="9">
    <location>
        <begin position="107"/>
        <end position="130"/>
    </location>
</feature>
<evidence type="ECO:0000313" key="12">
    <source>
        <dbReference type="RefSeq" id="XP_065670424.1"/>
    </source>
</evidence>
<keyword evidence="7 9" id="KW-0472">Membrane</keyword>